<proteinExistence type="predicted"/>
<evidence type="ECO:0000313" key="4">
    <source>
        <dbReference type="Proteomes" id="UP000023464"/>
    </source>
</evidence>
<keyword evidence="4" id="KW-1185">Reference proteome</keyword>
<dbReference type="RefSeq" id="WP_036781084.1">
    <property type="nucleotide sequence ID" value="NZ_CAWLTM010000060.1"/>
</dbReference>
<dbReference type="PATRIC" id="fig|1393736.3.peg.3371"/>
<dbReference type="Gene3D" id="2.60.120.260">
    <property type="entry name" value="Galactose-binding domain-like"/>
    <property type="match status" value="1"/>
</dbReference>
<gene>
    <name evidence="3" type="ORF">BA1DRAFT_03302</name>
</gene>
<dbReference type="InterPro" id="IPR003305">
    <property type="entry name" value="CenC_carb-bd"/>
</dbReference>
<protein>
    <submittedName>
        <fullName evidence="3">Putative carbohydrate binding protein</fullName>
    </submittedName>
</protein>
<accession>A0A022PGV7</accession>
<evidence type="ECO:0000256" key="1">
    <source>
        <dbReference type="ARBA" id="ARBA00022801"/>
    </source>
</evidence>
<reference evidence="3 4" key="1">
    <citation type="submission" date="2014-03" db="EMBL/GenBank/DDBJ databases">
        <title>Draft Genome of Photorhabdus luminescens BA1, an Egyptian Isolate.</title>
        <authorList>
            <person name="Ghazal S."/>
            <person name="Hurst S.G.IV."/>
            <person name="Morris K."/>
            <person name="Thomas K."/>
            <person name="Tisa L.S."/>
        </authorList>
    </citation>
    <scope>NUCLEOTIDE SEQUENCE [LARGE SCALE GENOMIC DNA]</scope>
    <source>
        <strain evidence="3 4">BA1</strain>
    </source>
</reference>
<comment type="caution">
    <text evidence="3">The sequence shown here is derived from an EMBL/GenBank/DDBJ whole genome shotgun (WGS) entry which is preliminary data.</text>
</comment>
<evidence type="ECO:0000259" key="2">
    <source>
        <dbReference type="Pfam" id="PF02018"/>
    </source>
</evidence>
<name>A0A022PGV7_9GAMM</name>
<keyword evidence="1" id="KW-0378">Hydrolase</keyword>
<organism evidence="3 4">
    <name type="scientific">Photorhabdus aegyptia</name>
    <dbReference type="NCBI Taxonomy" id="2805098"/>
    <lineage>
        <taxon>Bacteria</taxon>
        <taxon>Pseudomonadati</taxon>
        <taxon>Pseudomonadota</taxon>
        <taxon>Gammaproteobacteria</taxon>
        <taxon>Enterobacterales</taxon>
        <taxon>Morganellaceae</taxon>
        <taxon>Photorhabdus</taxon>
    </lineage>
</organism>
<dbReference type="AlphaFoldDB" id="A0A022PGV7"/>
<dbReference type="EMBL" id="JFGV01000055">
    <property type="protein sequence ID" value="EYU14173.1"/>
    <property type="molecule type" value="Genomic_DNA"/>
</dbReference>
<feature type="domain" description="CBM-cenC" evidence="2">
    <location>
        <begin position="23"/>
        <end position="123"/>
    </location>
</feature>
<evidence type="ECO:0000313" key="3">
    <source>
        <dbReference type="EMBL" id="EYU14173.1"/>
    </source>
</evidence>
<dbReference type="Proteomes" id="UP000023464">
    <property type="component" value="Unassembled WGS sequence"/>
</dbReference>
<dbReference type="GO" id="GO:0016798">
    <property type="term" value="F:hydrolase activity, acting on glycosyl bonds"/>
    <property type="evidence" value="ECO:0007669"/>
    <property type="project" value="InterPro"/>
</dbReference>
<dbReference type="Pfam" id="PF02018">
    <property type="entry name" value="CBM_4_9"/>
    <property type="match status" value="1"/>
</dbReference>
<sequence length="158" mass="17345">MNVQEILNNEDYSDNKKNSHKELVNGSFEEGYNGWRIPAPESVEILSENGVHFIRIQSVTGSGVIDQIIEGLEPNTKYKLTGTARVSAEWASSAYFGLQSHTDGPNSFAVNSTDFTTGSVELSTDQKGLLRVYLLKDQVGPRPDGETADFTGFILEKA</sequence>